<accession>A0A1H5ETI9</accession>
<evidence type="ECO:0000313" key="2">
    <source>
        <dbReference type="EMBL" id="SED94298.1"/>
    </source>
</evidence>
<dbReference type="OrthoDB" id="3748887at2"/>
<name>A0A1H5ETI9_9NOCA</name>
<dbReference type="AlphaFoldDB" id="A0A1H5ETI9"/>
<sequence>MRYDNCGGMGGSWVWLFGALLVAGLVLLIVVGGLLLYRATSRPDSHITDRTGRHPAPPAQGRAREILEERFARGEIDAEEFRDRRRMLDGGD</sequence>
<evidence type="ECO:0000256" key="1">
    <source>
        <dbReference type="SAM" id="Phobius"/>
    </source>
</evidence>
<dbReference type="RefSeq" id="WP_072949836.1">
    <property type="nucleotide sequence ID" value="NZ_FNSV01000007.1"/>
</dbReference>
<protein>
    <submittedName>
        <fullName evidence="2">Putative membrane protein</fullName>
    </submittedName>
</protein>
<feature type="transmembrane region" description="Helical" evidence="1">
    <location>
        <begin position="12"/>
        <end position="37"/>
    </location>
</feature>
<evidence type="ECO:0000313" key="3">
    <source>
        <dbReference type="Proteomes" id="UP000183561"/>
    </source>
</evidence>
<proteinExistence type="predicted"/>
<dbReference type="EMBL" id="FNSV01000007">
    <property type="protein sequence ID" value="SED94298.1"/>
    <property type="molecule type" value="Genomic_DNA"/>
</dbReference>
<reference evidence="3" key="1">
    <citation type="submission" date="2016-10" db="EMBL/GenBank/DDBJ databases">
        <authorList>
            <person name="Varghese N."/>
            <person name="Submissions S."/>
        </authorList>
    </citation>
    <scope>NUCLEOTIDE SEQUENCE [LARGE SCALE GENOMIC DNA]</scope>
    <source>
        <strain evidence="3">DSM 44498</strain>
    </source>
</reference>
<gene>
    <name evidence="2" type="ORF">SAMN04490239_9349</name>
</gene>
<keyword evidence="1" id="KW-1133">Transmembrane helix</keyword>
<keyword evidence="3" id="KW-1185">Reference proteome</keyword>
<keyword evidence="1" id="KW-0812">Transmembrane</keyword>
<keyword evidence="1" id="KW-0472">Membrane</keyword>
<dbReference type="Proteomes" id="UP000183561">
    <property type="component" value="Unassembled WGS sequence"/>
</dbReference>
<organism evidence="2 3">
    <name type="scientific">Rhodococcus koreensis</name>
    <dbReference type="NCBI Taxonomy" id="99653"/>
    <lineage>
        <taxon>Bacteria</taxon>
        <taxon>Bacillati</taxon>
        <taxon>Actinomycetota</taxon>
        <taxon>Actinomycetes</taxon>
        <taxon>Mycobacteriales</taxon>
        <taxon>Nocardiaceae</taxon>
        <taxon>Rhodococcus</taxon>
    </lineage>
</organism>